<dbReference type="AlphaFoldDB" id="A0A803PNM3"/>
<reference evidence="2" key="1">
    <citation type="submission" date="2018-11" db="EMBL/GenBank/DDBJ databases">
        <authorList>
            <person name="Grassa J C."/>
        </authorList>
    </citation>
    <scope>NUCLEOTIDE SEQUENCE [LARGE SCALE GENOMIC DNA]</scope>
</reference>
<proteinExistence type="predicted"/>
<name>A0A803PNM3_CANSA</name>
<feature type="compositionally biased region" description="Polar residues" evidence="1">
    <location>
        <begin position="36"/>
        <end position="60"/>
    </location>
</feature>
<dbReference type="Proteomes" id="UP000596661">
    <property type="component" value="Chromosome 5"/>
</dbReference>
<accession>A0A803PNM3</accession>
<reference evidence="2" key="2">
    <citation type="submission" date="2021-03" db="UniProtKB">
        <authorList>
            <consortium name="EnsemblPlants"/>
        </authorList>
    </citation>
    <scope>IDENTIFICATION</scope>
</reference>
<dbReference type="EnsemblPlants" id="evm.model.05.1955">
    <property type="protein sequence ID" value="cds.evm.model.05.1955"/>
    <property type="gene ID" value="evm.TU.05.1955"/>
</dbReference>
<protein>
    <submittedName>
        <fullName evidence="2">Uncharacterized protein</fullName>
    </submittedName>
</protein>
<keyword evidence="3" id="KW-1185">Reference proteome</keyword>
<sequence length="87" mass="9883">MTVFRVGRLRLLPKAPKNPDLVNRPPKTNQPPRDPPQSSHSKTSILAFQSQRDPSRSSRGQPLHRRGPNHSEVTDLGFDSRFWIEGC</sequence>
<evidence type="ECO:0000313" key="2">
    <source>
        <dbReference type="EnsemblPlants" id="cds.evm.model.05.1955"/>
    </source>
</evidence>
<evidence type="ECO:0000313" key="3">
    <source>
        <dbReference type="Proteomes" id="UP000596661"/>
    </source>
</evidence>
<dbReference type="Gramene" id="evm.model.05.1955">
    <property type="protein sequence ID" value="cds.evm.model.05.1955"/>
    <property type="gene ID" value="evm.TU.05.1955"/>
</dbReference>
<organism evidence="2 3">
    <name type="scientific">Cannabis sativa</name>
    <name type="common">Hemp</name>
    <name type="synonym">Marijuana</name>
    <dbReference type="NCBI Taxonomy" id="3483"/>
    <lineage>
        <taxon>Eukaryota</taxon>
        <taxon>Viridiplantae</taxon>
        <taxon>Streptophyta</taxon>
        <taxon>Embryophyta</taxon>
        <taxon>Tracheophyta</taxon>
        <taxon>Spermatophyta</taxon>
        <taxon>Magnoliopsida</taxon>
        <taxon>eudicotyledons</taxon>
        <taxon>Gunneridae</taxon>
        <taxon>Pentapetalae</taxon>
        <taxon>rosids</taxon>
        <taxon>fabids</taxon>
        <taxon>Rosales</taxon>
        <taxon>Cannabaceae</taxon>
        <taxon>Cannabis</taxon>
    </lineage>
</organism>
<dbReference type="EMBL" id="UZAU01000547">
    <property type="status" value="NOT_ANNOTATED_CDS"/>
    <property type="molecule type" value="Genomic_DNA"/>
</dbReference>
<evidence type="ECO:0000256" key="1">
    <source>
        <dbReference type="SAM" id="MobiDB-lite"/>
    </source>
</evidence>
<feature type="region of interest" description="Disordered" evidence="1">
    <location>
        <begin position="1"/>
        <end position="79"/>
    </location>
</feature>